<dbReference type="UniPathway" id="UPA00214"/>
<keyword evidence="12 16" id="KW-0119">Carbohydrate metabolism</keyword>
<evidence type="ECO:0000256" key="12">
    <source>
        <dbReference type="ARBA" id="ARBA00023277"/>
    </source>
</evidence>
<dbReference type="GO" id="GO:0005737">
    <property type="term" value="C:cytoplasm"/>
    <property type="evidence" value="ECO:0007669"/>
    <property type="project" value="TreeGrafter"/>
</dbReference>
<evidence type="ECO:0000256" key="1">
    <source>
        <dbReference type="ARBA" id="ARBA00001107"/>
    </source>
</evidence>
<comment type="pathway">
    <text evidence="2 16">Carbohydrate metabolism; galactose metabolism.</text>
</comment>
<evidence type="ECO:0000256" key="17">
    <source>
        <dbReference type="SAM" id="MobiDB-lite"/>
    </source>
</evidence>
<feature type="domain" description="Galactose-1-phosphate uridyl transferase C-terminal" evidence="19">
    <location>
        <begin position="190"/>
        <end position="341"/>
    </location>
</feature>
<evidence type="ECO:0000313" key="22">
    <source>
        <dbReference type="Proteomes" id="UP000249324"/>
    </source>
</evidence>
<evidence type="ECO:0000256" key="6">
    <source>
        <dbReference type="ARBA" id="ARBA00022679"/>
    </source>
</evidence>
<organism evidence="21">
    <name type="scientific">Thermocrispum agreste</name>
    <dbReference type="NCBI Taxonomy" id="37925"/>
    <lineage>
        <taxon>Bacteria</taxon>
        <taxon>Bacillati</taxon>
        <taxon>Actinomycetota</taxon>
        <taxon>Actinomycetes</taxon>
        <taxon>Pseudonocardiales</taxon>
        <taxon>Pseudonocardiaceae</taxon>
        <taxon>Thermocrispum</taxon>
    </lineage>
</organism>
<feature type="compositionally biased region" description="Basic and acidic residues" evidence="17">
    <location>
        <begin position="21"/>
        <end position="33"/>
    </location>
</feature>
<dbReference type="Pfam" id="PF01087">
    <property type="entry name" value="GalP_UDP_transf"/>
    <property type="match status" value="1"/>
</dbReference>
<dbReference type="NCBIfam" id="TIGR00209">
    <property type="entry name" value="galT_1"/>
    <property type="match status" value="1"/>
</dbReference>
<dbReference type="InterPro" id="IPR019779">
    <property type="entry name" value="GalP_UDPtransf1_His-AS"/>
</dbReference>
<dbReference type="GO" id="GO:0008270">
    <property type="term" value="F:zinc ion binding"/>
    <property type="evidence" value="ECO:0007669"/>
    <property type="project" value="InterPro"/>
</dbReference>
<feature type="binding site" evidence="15">
    <location>
        <position position="116"/>
    </location>
    <ligand>
        <name>Zn(2+)</name>
        <dbReference type="ChEBI" id="CHEBI:29105"/>
    </ligand>
</feature>
<feature type="binding site" evidence="15">
    <location>
        <position position="73"/>
    </location>
    <ligand>
        <name>Zn(2+)</name>
        <dbReference type="ChEBI" id="CHEBI:29105"/>
    </ligand>
</feature>
<keyword evidence="10" id="KW-0408">Iron</keyword>
<feature type="binding site" evidence="15">
    <location>
        <position position="70"/>
    </location>
    <ligand>
        <name>Zn(2+)</name>
        <dbReference type="ChEBI" id="CHEBI:29105"/>
    </ligand>
</feature>
<dbReference type="PANTHER" id="PTHR11943:SF1">
    <property type="entry name" value="GALACTOSE-1-PHOSPHATE URIDYLYLTRANSFERASE"/>
    <property type="match status" value="1"/>
</dbReference>
<evidence type="ECO:0000256" key="13">
    <source>
        <dbReference type="NCBIfam" id="TIGR00209"/>
    </source>
</evidence>
<dbReference type="STRING" id="1111738.GCA_000427905_02715"/>
<keyword evidence="9 15" id="KW-0862">Zinc</keyword>
<comment type="catalytic activity">
    <reaction evidence="1 16">
        <text>alpha-D-galactose 1-phosphate + UDP-alpha-D-glucose = alpha-D-glucose 1-phosphate + UDP-alpha-D-galactose</text>
        <dbReference type="Rhea" id="RHEA:13989"/>
        <dbReference type="ChEBI" id="CHEBI:58336"/>
        <dbReference type="ChEBI" id="CHEBI:58601"/>
        <dbReference type="ChEBI" id="CHEBI:58885"/>
        <dbReference type="ChEBI" id="CHEBI:66914"/>
        <dbReference type="EC" id="2.7.7.12"/>
    </reaction>
</comment>
<dbReference type="EC" id="2.7.7.12" evidence="4 13"/>
<evidence type="ECO:0000313" key="21">
    <source>
        <dbReference type="EMBL" id="PZM99419.1"/>
    </source>
</evidence>
<dbReference type="FunFam" id="3.30.428.10:FF:000010">
    <property type="entry name" value="Galactose-1-phosphate uridylyltransferase"/>
    <property type="match status" value="1"/>
</dbReference>
<keyword evidence="7 16" id="KW-0548">Nucleotidyltransferase</keyword>
<comment type="cofactor">
    <cofactor evidence="15">
        <name>Zn(2+)</name>
        <dbReference type="ChEBI" id="CHEBI:29105"/>
    </cofactor>
    <text evidence="15">Binds 1 zinc ion per subunit.</text>
</comment>
<dbReference type="Proteomes" id="UP000249324">
    <property type="component" value="Unassembled WGS sequence"/>
</dbReference>
<accession>A0A2W4LEE9</accession>
<evidence type="ECO:0000256" key="14">
    <source>
        <dbReference type="PIRSR" id="PIRSR000808-1"/>
    </source>
</evidence>
<dbReference type="PANTHER" id="PTHR11943">
    <property type="entry name" value="GALACTOSE-1-PHOSPHATE URIDYLYLTRANSFERASE"/>
    <property type="match status" value="1"/>
</dbReference>
<dbReference type="PROSITE" id="PS00117">
    <property type="entry name" value="GAL_P_UDP_TRANSF_I"/>
    <property type="match status" value="1"/>
</dbReference>
<reference evidence="20" key="2">
    <citation type="submission" date="2018-05" db="EMBL/GenBank/DDBJ databases">
        <authorList>
            <person name="Moura L."/>
            <person name="Setubal J.C."/>
        </authorList>
    </citation>
    <scope>NUCLEOTIDE SEQUENCE</scope>
    <source>
        <strain evidence="20">ZC4RG45</strain>
    </source>
</reference>
<evidence type="ECO:0000259" key="19">
    <source>
        <dbReference type="Pfam" id="PF02744"/>
    </source>
</evidence>
<evidence type="ECO:0000256" key="16">
    <source>
        <dbReference type="RuleBase" id="RU000506"/>
    </source>
</evidence>
<reference evidence="20" key="4">
    <citation type="submission" date="2023-08" db="EMBL/GenBank/DDBJ databases">
        <authorList>
            <person name="Guima S.E.S."/>
            <person name="Martins L.F."/>
            <person name="Silva A.M."/>
            <person name="Setubal J.C."/>
        </authorList>
    </citation>
    <scope>NUCLEOTIDE SEQUENCE</scope>
    <source>
        <strain evidence="20">ZC4RG45</strain>
    </source>
</reference>
<proteinExistence type="inferred from homology"/>
<dbReference type="EMBL" id="QGUI02000029">
    <property type="protein sequence ID" value="MFO7191430.1"/>
    <property type="molecule type" value="Genomic_DNA"/>
</dbReference>
<evidence type="ECO:0000256" key="9">
    <source>
        <dbReference type="ARBA" id="ARBA00022833"/>
    </source>
</evidence>
<evidence type="ECO:0000259" key="18">
    <source>
        <dbReference type="Pfam" id="PF01087"/>
    </source>
</evidence>
<comment type="caution">
    <text evidence="21">The sequence shown here is derived from an EMBL/GenBank/DDBJ whole genome shotgun (WGS) entry which is preliminary data.</text>
</comment>
<evidence type="ECO:0000256" key="11">
    <source>
        <dbReference type="ARBA" id="ARBA00023144"/>
    </source>
</evidence>
<keyword evidence="11 16" id="KW-0299">Galactose metabolism</keyword>
<evidence type="ECO:0000313" key="20">
    <source>
        <dbReference type="EMBL" id="MFO7191430.1"/>
    </source>
</evidence>
<dbReference type="PIRSF" id="PIRSF000808">
    <property type="entry name" value="GalT"/>
    <property type="match status" value="1"/>
</dbReference>
<protein>
    <recommendedName>
        <fullName evidence="5 13">Galactose-1-phosphate uridylyltransferase</fullName>
        <ecNumber evidence="4 13">2.7.7.12</ecNumber>
    </recommendedName>
</protein>
<gene>
    <name evidence="21" type="primary">galT</name>
    <name evidence="20" type="ORF">DIU77_004220</name>
    <name evidence="21" type="ORF">DIU77_05860</name>
</gene>
<keyword evidence="8 15" id="KW-0479">Metal-binding</keyword>
<comment type="similarity">
    <text evidence="3 16">Belongs to the galactose-1-phosphate uridylyltransferase type 1 family.</text>
</comment>
<dbReference type="InterPro" id="IPR001937">
    <property type="entry name" value="GalP_UDPtransf1"/>
</dbReference>
<dbReference type="AlphaFoldDB" id="A0A2W4LEE9"/>
<evidence type="ECO:0000256" key="3">
    <source>
        <dbReference type="ARBA" id="ARBA00010951"/>
    </source>
</evidence>
<keyword evidence="6 16" id="KW-0808">Transferase</keyword>
<dbReference type="Gene3D" id="3.30.428.10">
    <property type="entry name" value="HIT-like"/>
    <property type="match status" value="2"/>
</dbReference>
<dbReference type="GO" id="GO:0033499">
    <property type="term" value="P:galactose catabolic process via UDP-galactose, Leloir pathway"/>
    <property type="evidence" value="ECO:0007669"/>
    <property type="project" value="TreeGrafter"/>
</dbReference>
<feature type="active site" description="Tele-UMP-histidine intermediate" evidence="14">
    <location>
        <position position="169"/>
    </location>
</feature>
<dbReference type="EMBL" id="QGUI01000164">
    <property type="protein sequence ID" value="PZM99419.1"/>
    <property type="molecule type" value="Genomic_DNA"/>
</dbReference>
<evidence type="ECO:0000256" key="7">
    <source>
        <dbReference type="ARBA" id="ARBA00022695"/>
    </source>
</evidence>
<evidence type="ECO:0000256" key="10">
    <source>
        <dbReference type="ARBA" id="ARBA00023004"/>
    </source>
</evidence>
<evidence type="ECO:0000256" key="2">
    <source>
        <dbReference type="ARBA" id="ARBA00004947"/>
    </source>
</evidence>
<name>A0A2W4LEE9_9PSEU</name>
<evidence type="ECO:0000256" key="4">
    <source>
        <dbReference type="ARBA" id="ARBA00012384"/>
    </source>
</evidence>
<dbReference type="GO" id="GO:0008108">
    <property type="term" value="F:UDP-glucose:hexose-1-phosphate uridylyltransferase activity"/>
    <property type="evidence" value="ECO:0007669"/>
    <property type="project" value="UniProtKB-UniRule"/>
</dbReference>
<sequence length="342" mass="38857">MHKSTIRLADGRQLIYFDREPGADRSAEDKRDLPPLSAQSQLRHDVLQDEYVVVATHRQGRTHLPAADECPLCPSREGRLTEIPAEDYEVVVFDNRFPSLTPPGGHCEVICFSSDHTASLGSLPDDRMELVLAAWADRTAELTTQPGVEHVFPFENRGVEVGVTLHHPHGQIYAFPFVPPRARRMLEQARNHYHRTGSNLFAQVLANELDAEVRIVEHTTHWTAFVPEAARWPVELHVYPNRQVADLTELTAVERQDFASLYPRLLRKLDALYDQPLPYLAGWQQAPVAIDRDMAYLRLELVSPRRAAEKLKYLASVETLMGAFLNDVRPEDTARRLRELPG</sequence>
<reference evidence="21" key="1">
    <citation type="submission" date="2018-05" db="EMBL/GenBank/DDBJ databases">
        <authorList>
            <person name="Lanie J.A."/>
            <person name="Ng W.-L."/>
            <person name="Kazmierczak K.M."/>
            <person name="Andrzejewski T.M."/>
            <person name="Davidsen T.M."/>
            <person name="Wayne K.J."/>
            <person name="Tettelin H."/>
            <person name="Glass J.I."/>
            <person name="Rusch D."/>
            <person name="Podicherti R."/>
            <person name="Tsui H.-C.T."/>
            <person name="Winkler M.E."/>
        </authorList>
    </citation>
    <scope>NUCLEOTIDE SEQUENCE</scope>
    <source>
        <strain evidence="21">ZC4RG45</strain>
    </source>
</reference>
<dbReference type="InterPro" id="IPR036265">
    <property type="entry name" value="HIT-like_sf"/>
</dbReference>
<feature type="region of interest" description="Disordered" evidence="17">
    <location>
        <begin position="21"/>
        <end position="40"/>
    </location>
</feature>
<evidence type="ECO:0000256" key="8">
    <source>
        <dbReference type="ARBA" id="ARBA00022723"/>
    </source>
</evidence>
<feature type="domain" description="Galactose-1-phosphate uridyl transferase N-terminal" evidence="18">
    <location>
        <begin position="103"/>
        <end position="179"/>
    </location>
</feature>
<evidence type="ECO:0000256" key="15">
    <source>
        <dbReference type="PIRSR" id="PIRSR000808-3"/>
    </source>
</evidence>
<evidence type="ECO:0000256" key="5">
    <source>
        <dbReference type="ARBA" id="ARBA00016340"/>
    </source>
</evidence>
<dbReference type="SUPFAM" id="SSF54197">
    <property type="entry name" value="HIT-like"/>
    <property type="match status" value="2"/>
</dbReference>
<dbReference type="InterPro" id="IPR005849">
    <property type="entry name" value="GalP_Utransf_N"/>
</dbReference>
<dbReference type="Pfam" id="PF02744">
    <property type="entry name" value="GalP_UDP_tr_C"/>
    <property type="match status" value="1"/>
</dbReference>
<feature type="binding site" evidence="15">
    <location>
        <position position="167"/>
    </location>
    <ligand>
        <name>Zn(2+)</name>
        <dbReference type="ChEBI" id="CHEBI:29105"/>
    </ligand>
</feature>
<dbReference type="InterPro" id="IPR005850">
    <property type="entry name" value="GalP_Utransf_C"/>
</dbReference>
<reference evidence="20 22" key="3">
    <citation type="journal article" date="2021" name="BMC Genomics">
        <title>Genome-resolved metagenome and metatranscriptome analyses of thermophilic composting reveal key bacterial players and their metabolic interactions.</title>
        <authorList>
            <person name="Braga L.P.P."/>
            <person name="Pereira R.V."/>
            <person name="Martins L.F."/>
            <person name="Moura L.M.S."/>
            <person name="Sanchez F.B."/>
            <person name="Patane J.S.L."/>
            <person name="da Silva A.M."/>
            <person name="Setubal J.C."/>
        </authorList>
    </citation>
    <scope>NUCLEOTIDE SEQUENCE [LARGE SCALE GENOMIC DNA]</scope>
    <source>
        <strain evidence="20">ZC4RG45</strain>
    </source>
</reference>